<dbReference type="CDD" id="cd01949">
    <property type="entry name" value="GGDEF"/>
    <property type="match status" value="1"/>
</dbReference>
<dbReference type="AlphaFoldDB" id="A0AAF0CQD9"/>
<dbReference type="EC" id="2.7.7.65" evidence="1"/>
<dbReference type="Gene3D" id="3.40.50.2300">
    <property type="match status" value="1"/>
</dbReference>
<dbReference type="GO" id="GO:0043709">
    <property type="term" value="P:cell adhesion involved in single-species biofilm formation"/>
    <property type="evidence" value="ECO:0007669"/>
    <property type="project" value="TreeGrafter"/>
</dbReference>
<dbReference type="NCBIfam" id="TIGR00254">
    <property type="entry name" value="GGDEF"/>
    <property type="match status" value="1"/>
</dbReference>
<evidence type="ECO:0000256" key="2">
    <source>
        <dbReference type="ARBA" id="ARBA00034247"/>
    </source>
</evidence>
<dbReference type="GO" id="GO:0052621">
    <property type="term" value="F:diguanylate cyclase activity"/>
    <property type="evidence" value="ECO:0007669"/>
    <property type="project" value="UniProtKB-EC"/>
</dbReference>
<dbReference type="Proteomes" id="UP001218638">
    <property type="component" value="Chromosome"/>
</dbReference>
<feature type="domain" description="GGDEF" evidence="3">
    <location>
        <begin position="125"/>
        <end position="299"/>
    </location>
</feature>
<dbReference type="SMART" id="SM00448">
    <property type="entry name" value="REC"/>
    <property type="match status" value="1"/>
</dbReference>
<dbReference type="PANTHER" id="PTHR45138:SF9">
    <property type="entry name" value="DIGUANYLATE CYCLASE DGCM-RELATED"/>
    <property type="match status" value="1"/>
</dbReference>
<dbReference type="PANTHER" id="PTHR45138">
    <property type="entry name" value="REGULATORY COMPONENTS OF SENSORY TRANSDUCTION SYSTEM"/>
    <property type="match status" value="1"/>
</dbReference>
<keyword evidence="5" id="KW-0548">Nucleotidyltransferase</keyword>
<keyword evidence="6" id="KW-1185">Reference proteome</keyword>
<gene>
    <name evidence="5" type="ORF">PXH66_04630</name>
</gene>
<evidence type="ECO:0000313" key="6">
    <source>
        <dbReference type="Proteomes" id="UP001218638"/>
    </source>
</evidence>
<dbReference type="RefSeq" id="WP_330931320.1">
    <property type="nucleotide sequence ID" value="NZ_CP119075.1"/>
</dbReference>
<feature type="domain" description="Response regulatory" evidence="4">
    <location>
        <begin position="4"/>
        <end position="118"/>
    </location>
</feature>
<dbReference type="Pfam" id="PF00072">
    <property type="entry name" value="Response_reg"/>
    <property type="match status" value="1"/>
</dbReference>
<organism evidence="5 6">
    <name type="scientific">Synoicihabitans lomoniglobus</name>
    <dbReference type="NCBI Taxonomy" id="2909285"/>
    <lineage>
        <taxon>Bacteria</taxon>
        <taxon>Pseudomonadati</taxon>
        <taxon>Verrucomicrobiota</taxon>
        <taxon>Opitutia</taxon>
        <taxon>Opitutales</taxon>
        <taxon>Opitutaceae</taxon>
        <taxon>Synoicihabitans</taxon>
    </lineage>
</organism>
<dbReference type="FunFam" id="3.30.70.270:FF:000001">
    <property type="entry name" value="Diguanylate cyclase domain protein"/>
    <property type="match status" value="1"/>
</dbReference>
<reference evidence="5" key="1">
    <citation type="submission" date="2023-03" db="EMBL/GenBank/DDBJ databases">
        <title>Lomoglobus Profundus gen. nov., sp. nov., a novel member of the phylum Verrucomicrobia, isolated from deep-marine sediment of South China Sea.</title>
        <authorList>
            <person name="Ahmad T."/>
            <person name="Ishaq S.E."/>
            <person name="Wang F."/>
        </authorList>
    </citation>
    <scope>NUCLEOTIDE SEQUENCE</scope>
    <source>
        <strain evidence="5">LMO-M01</strain>
    </source>
</reference>
<dbReference type="SUPFAM" id="SSF52172">
    <property type="entry name" value="CheY-like"/>
    <property type="match status" value="1"/>
</dbReference>
<dbReference type="InterPro" id="IPR011006">
    <property type="entry name" value="CheY-like_superfamily"/>
</dbReference>
<proteinExistence type="predicted"/>
<evidence type="ECO:0000256" key="1">
    <source>
        <dbReference type="ARBA" id="ARBA00012528"/>
    </source>
</evidence>
<evidence type="ECO:0000313" key="5">
    <source>
        <dbReference type="EMBL" id="WED66129.1"/>
    </source>
</evidence>
<dbReference type="Gene3D" id="3.30.70.270">
    <property type="match status" value="1"/>
</dbReference>
<name>A0AAF0CQD9_9BACT</name>
<dbReference type="EMBL" id="CP119075">
    <property type="protein sequence ID" value="WED66129.1"/>
    <property type="molecule type" value="Genomic_DNA"/>
</dbReference>
<evidence type="ECO:0000259" key="4">
    <source>
        <dbReference type="SMART" id="SM00448"/>
    </source>
</evidence>
<dbReference type="CDD" id="cd00156">
    <property type="entry name" value="REC"/>
    <property type="match status" value="1"/>
</dbReference>
<dbReference type="InterPro" id="IPR029787">
    <property type="entry name" value="Nucleotide_cyclase"/>
</dbReference>
<keyword evidence="5" id="KW-0808">Transferase</keyword>
<dbReference type="InterPro" id="IPR000160">
    <property type="entry name" value="GGDEF_dom"/>
</dbReference>
<evidence type="ECO:0000259" key="3">
    <source>
        <dbReference type="SMART" id="SM00267"/>
    </source>
</evidence>
<comment type="catalytic activity">
    <reaction evidence="2">
        <text>2 GTP = 3',3'-c-di-GMP + 2 diphosphate</text>
        <dbReference type="Rhea" id="RHEA:24898"/>
        <dbReference type="ChEBI" id="CHEBI:33019"/>
        <dbReference type="ChEBI" id="CHEBI:37565"/>
        <dbReference type="ChEBI" id="CHEBI:58805"/>
        <dbReference type="EC" id="2.7.7.65"/>
    </reaction>
</comment>
<accession>A0AAF0CQD9</accession>
<dbReference type="KEGG" id="slom:PXH66_04630"/>
<dbReference type="GO" id="GO:1902201">
    <property type="term" value="P:negative regulation of bacterial-type flagellum-dependent cell motility"/>
    <property type="evidence" value="ECO:0007669"/>
    <property type="project" value="TreeGrafter"/>
</dbReference>
<dbReference type="SMART" id="SM00267">
    <property type="entry name" value="GGDEF"/>
    <property type="match status" value="1"/>
</dbReference>
<sequence length="299" mass="33343">MQHGKLLLIDDDRLQAQIVRQQLNSFRSSVFEFEWASTYEEGLERLLSEEHTACLLDFQLGPRDGLALIREAREKECAVPIIFLTADSSPDIDIEAMNAGALDYLVKGEISPAMLERSLRYALKLSETLAELKRLATRDALTGLLNRREFNRLLAEESERSHRFGRPFSLVLLDIDRFKSINDRYGHPAGDSVLRETAERLQGLMRKVDRLARFGGEEIVALLVELDQEQAHDVAERMLEAIRSTPYAVEGQAAGISVTTSAGVAAMPGKISTAKELLSAADDALYRAKRGGRDRVESA</sequence>
<dbReference type="GO" id="GO:0000160">
    <property type="term" value="P:phosphorelay signal transduction system"/>
    <property type="evidence" value="ECO:0007669"/>
    <property type="project" value="InterPro"/>
</dbReference>
<dbReference type="InterPro" id="IPR050469">
    <property type="entry name" value="Diguanylate_Cyclase"/>
</dbReference>
<dbReference type="SUPFAM" id="SSF55073">
    <property type="entry name" value="Nucleotide cyclase"/>
    <property type="match status" value="1"/>
</dbReference>
<dbReference type="InterPro" id="IPR043128">
    <property type="entry name" value="Rev_trsase/Diguanyl_cyclase"/>
</dbReference>
<dbReference type="InterPro" id="IPR001789">
    <property type="entry name" value="Sig_transdc_resp-reg_receiver"/>
</dbReference>
<dbReference type="GO" id="GO:0005886">
    <property type="term" value="C:plasma membrane"/>
    <property type="evidence" value="ECO:0007669"/>
    <property type="project" value="TreeGrafter"/>
</dbReference>
<dbReference type="Pfam" id="PF00990">
    <property type="entry name" value="GGDEF"/>
    <property type="match status" value="1"/>
</dbReference>
<protein>
    <recommendedName>
        <fullName evidence="1">diguanylate cyclase</fullName>
        <ecNumber evidence="1">2.7.7.65</ecNumber>
    </recommendedName>
</protein>